<protein>
    <submittedName>
        <fullName evidence="2">Uncharacterized protein</fullName>
    </submittedName>
</protein>
<evidence type="ECO:0000313" key="3">
    <source>
        <dbReference type="Proteomes" id="UP000823775"/>
    </source>
</evidence>
<evidence type="ECO:0000256" key="1">
    <source>
        <dbReference type="SAM" id="MobiDB-lite"/>
    </source>
</evidence>
<evidence type="ECO:0000313" key="2">
    <source>
        <dbReference type="EMBL" id="MCE3215745.1"/>
    </source>
</evidence>
<sequence>MSCVWSIRSRAPSIPHTCSCAIPTAAGGTCEPQVQTQGVKPRINGRTPIKVDQRKNAKGMQKGKT</sequence>
<reference evidence="2 3" key="1">
    <citation type="journal article" date="2021" name="BMC Genomics">
        <title>Datura genome reveals duplications of psychoactive alkaloid biosynthetic genes and high mutation rate following tissue culture.</title>
        <authorList>
            <person name="Rajewski A."/>
            <person name="Carter-House D."/>
            <person name="Stajich J."/>
            <person name="Litt A."/>
        </authorList>
    </citation>
    <scope>NUCLEOTIDE SEQUENCE [LARGE SCALE GENOMIC DNA]</scope>
    <source>
        <strain evidence="2">AR-01</strain>
    </source>
</reference>
<organism evidence="2 3">
    <name type="scientific">Datura stramonium</name>
    <name type="common">Jimsonweed</name>
    <name type="synonym">Common thornapple</name>
    <dbReference type="NCBI Taxonomy" id="4076"/>
    <lineage>
        <taxon>Eukaryota</taxon>
        <taxon>Viridiplantae</taxon>
        <taxon>Streptophyta</taxon>
        <taxon>Embryophyta</taxon>
        <taxon>Tracheophyta</taxon>
        <taxon>Spermatophyta</taxon>
        <taxon>Magnoliopsida</taxon>
        <taxon>eudicotyledons</taxon>
        <taxon>Gunneridae</taxon>
        <taxon>Pentapetalae</taxon>
        <taxon>asterids</taxon>
        <taxon>lamiids</taxon>
        <taxon>Solanales</taxon>
        <taxon>Solanaceae</taxon>
        <taxon>Solanoideae</taxon>
        <taxon>Datureae</taxon>
        <taxon>Datura</taxon>
    </lineage>
</organism>
<dbReference type="EMBL" id="JACEIK010011519">
    <property type="protein sequence ID" value="MCE3215745.1"/>
    <property type="molecule type" value="Genomic_DNA"/>
</dbReference>
<feature type="region of interest" description="Disordered" evidence="1">
    <location>
        <begin position="29"/>
        <end position="65"/>
    </location>
</feature>
<comment type="caution">
    <text evidence="2">The sequence shown here is derived from an EMBL/GenBank/DDBJ whole genome shotgun (WGS) entry which is preliminary data.</text>
</comment>
<name>A0ABS8WUR5_DATST</name>
<feature type="non-terminal residue" evidence="2">
    <location>
        <position position="65"/>
    </location>
</feature>
<proteinExistence type="predicted"/>
<dbReference type="Proteomes" id="UP000823775">
    <property type="component" value="Unassembled WGS sequence"/>
</dbReference>
<keyword evidence="3" id="KW-1185">Reference proteome</keyword>
<accession>A0ABS8WUR5</accession>
<gene>
    <name evidence="2" type="ORF">HAX54_003319</name>
</gene>